<evidence type="ECO:0000313" key="4">
    <source>
        <dbReference type="Proteomes" id="UP000298030"/>
    </source>
</evidence>
<dbReference type="OrthoDB" id="2322499at2759"/>
<protein>
    <recommendedName>
        <fullName evidence="2">F-box domain-containing protein</fullName>
    </recommendedName>
</protein>
<dbReference type="CDD" id="cd09917">
    <property type="entry name" value="F-box_SF"/>
    <property type="match status" value="1"/>
</dbReference>
<dbReference type="InterPro" id="IPR036047">
    <property type="entry name" value="F-box-like_dom_sf"/>
</dbReference>
<reference evidence="3 4" key="1">
    <citation type="journal article" date="2019" name="Nat. Ecol. Evol.">
        <title>Megaphylogeny resolves global patterns of mushroom evolution.</title>
        <authorList>
            <person name="Varga T."/>
            <person name="Krizsan K."/>
            <person name="Foldi C."/>
            <person name="Dima B."/>
            <person name="Sanchez-Garcia M."/>
            <person name="Sanchez-Ramirez S."/>
            <person name="Szollosi G.J."/>
            <person name="Szarkandi J.G."/>
            <person name="Papp V."/>
            <person name="Albert L."/>
            <person name="Andreopoulos W."/>
            <person name="Angelini C."/>
            <person name="Antonin V."/>
            <person name="Barry K.W."/>
            <person name="Bougher N.L."/>
            <person name="Buchanan P."/>
            <person name="Buyck B."/>
            <person name="Bense V."/>
            <person name="Catcheside P."/>
            <person name="Chovatia M."/>
            <person name="Cooper J."/>
            <person name="Damon W."/>
            <person name="Desjardin D."/>
            <person name="Finy P."/>
            <person name="Geml J."/>
            <person name="Haridas S."/>
            <person name="Hughes K."/>
            <person name="Justo A."/>
            <person name="Karasinski D."/>
            <person name="Kautmanova I."/>
            <person name="Kiss B."/>
            <person name="Kocsube S."/>
            <person name="Kotiranta H."/>
            <person name="LaButti K.M."/>
            <person name="Lechner B.E."/>
            <person name="Liimatainen K."/>
            <person name="Lipzen A."/>
            <person name="Lukacs Z."/>
            <person name="Mihaltcheva S."/>
            <person name="Morgado L.N."/>
            <person name="Niskanen T."/>
            <person name="Noordeloos M.E."/>
            <person name="Ohm R.A."/>
            <person name="Ortiz-Santana B."/>
            <person name="Ovrebo C."/>
            <person name="Racz N."/>
            <person name="Riley R."/>
            <person name="Savchenko A."/>
            <person name="Shiryaev A."/>
            <person name="Soop K."/>
            <person name="Spirin V."/>
            <person name="Szebenyi C."/>
            <person name="Tomsovsky M."/>
            <person name="Tulloss R.E."/>
            <person name="Uehling J."/>
            <person name="Grigoriev I.V."/>
            <person name="Vagvolgyi C."/>
            <person name="Papp T."/>
            <person name="Martin F.M."/>
            <person name="Miettinen O."/>
            <person name="Hibbett D.S."/>
            <person name="Nagy L.G."/>
        </authorList>
    </citation>
    <scope>NUCLEOTIDE SEQUENCE [LARGE SCALE GENOMIC DNA]</scope>
    <source>
        <strain evidence="3 4">FP101781</strain>
    </source>
</reference>
<dbReference type="SUPFAM" id="SSF81383">
    <property type="entry name" value="F-box domain"/>
    <property type="match status" value="1"/>
</dbReference>
<evidence type="ECO:0000256" key="1">
    <source>
        <dbReference type="SAM" id="MobiDB-lite"/>
    </source>
</evidence>
<evidence type="ECO:0000313" key="3">
    <source>
        <dbReference type="EMBL" id="TEB31414.1"/>
    </source>
</evidence>
<organism evidence="3 4">
    <name type="scientific">Coprinellus micaceus</name>
    <name type="common">Glistening ink-cap mushroom</name>
    <name type="synonym">Coprinus micaceus</name>
    <dbReference type="NCBI Taxonomy" id="71717"/>
    <lineage>
        <taxon>Eukaryota</taxon>
        <taxon>Fungi</taxon>
        <taxon>Dikarya</taxon>
        <taxon>Basidiomycota</taxon>
        <taxon>Agaricomycotina</taxon>
        <taxon>Agaricomycetes</taxon>
        <taxon>Agaricomycetidae</taxon>
        <taxon>Agaricales</taxon>
        <taxon>Agaricineae</taxon>
        <taxon>Psathyrellaceae</taxon>
        <taxon>Coprinellus</taxon>
    </lineage>
</organism>
<feature type="domain" description="F-box" evidence="2">
    <location>
        <begin position="55"/>
        <end position="104"/>
    </location>
</feature>
<dbReference type="PROSITE" id="PS50181">
    <property type="entry name" value="FBOX"/>
    <property type="match status" value="1"/>
</dbReference>
<dbReference type="InterPro" id="IPR001810">
    <property type="entry name" value="F-box_dom"/>
</dbReference>
<dbReference type="AlphaFoldDB" id="A0A4Y7TBS9"/>
<comment type="caution">
    <text evidence="3">The sequence shown here is derived from an EMBL/GenBank/DDBJ whole genome shotgun (WGS) entry which is preliminary data.</text>
</comment>
<gene>
    <name evidence="3" type="ORF">FA13DRAFT_1709803</name>
</gene>
<evidence type="ECO:0000259" key="2">
    <source>
        <dbReference type="PROSITE" id="PS50181"/>
    </source>
</evidence>
<accession>A0A4Y7TBS9</accession>
<dbReference type="EMBL" id="QPFP01000019">
    <property type="protein sequence ID" value="TEB31414.1"/>
    <property type="molecule type" value="Genomic_DNA"/>
</dbReference>
<sequence length="657" mass="73688">MASRGPSRTRQSKRARTSGLSTAAPGDCKKPEGSSDTLQSSQQGNGKGKQVENAFNFFQDLPADVLGEVTAYLTPVDLLHLSRTTRELRGFLMSASSAVFWKQARQNDEHLPPCPPDLSEPAYAHLLFSDLCHKCLSSEGNVLLHLEARTQLCEPCTLEEFKRWQELPEEVDSALVELVPDTMHQLTPSEKKQNWSKAAAEYQRVARTRFHVATAVKMHREYKKIRGAKQKSIWLAEQKKARTSIEAHAAKCRDYMHGEKRRENDRVWKGKKQRAAQYSHVDEGWGEEYDTRSIYSEVDTPSAPKMSPPIYQDRALTDEEWEEIRNGLLGWMQEVRTVHEWHDRLGKMRQRVESTMGQAYTAFALSQASSPLIPTLAELALTDEFAQPLKAVPLDDDMPDGALDSAISRIPELVEAWKVSVEESLLDLLRQSSAYGNQVNLTKDALSYASTSFTCKHCVGILTYPSILAHPCFSTSTASTSVELMGPDKRTKRRKTLAAQSFREGRNGTSGYLLPATFGQMHGRGGSYRVWHPGPMLQFNEAMHHHTASLLDLLGLDRTTTMTTLLDLNPYVEGVCKCFSQGTVRQAISSPRKATRWSQACRRHRSGDYTSSFNIIGEAEVQGRPGYLNPGVPGSFVRLRCFWCGLVTGSMNWHFTA</sequence>
<keyword evidence="4" id="KW-1185">Reference proteome</keyword>
<proteinExistence type="predicted"/>
<name>A0A4Y7TBS9_COPMI</name>
<feature type="region of interest" description="Disordered" evidence="1">
    <location>
        <begin position="1"/>
        <end position="48"/>
    </location>
</feature>
<dbReference type="Proteomes" id="UP000298030">
    <property type="component" value="Unassembled WGS sequence"/>
</dbReference>
<dbReference type="STRING" id="71717.A0A4Y7TBS9"/>